<evidence type="ECO:0000256" key="1">
    <source>
        <dbReference type="SAM" id="Phobius"/>
    </source>
</evidence>
<evidence type="ECO:0000313" key="3">
    <source>
        <dbReference type="Proteomes" id="UP001262889"/>
    </source>
</evidence>
<keyword evidence="1" id="KW-0812">Transmembrane</keyword>
<keyword evidence="3" id="KW-1185">Reference proteome</keyword>
<reference evidence="2 3" key="1">
    <citation type="submission" date="2023-09" db="EMBL/GenBank/DDBJ databases">
        <authorList>
            <person name="Rey-Velasco X."/>
        </authorList>
    </citation>
    <scope>NUCLEOTIDE SEQUENCE [LARGE SCALE GENOMIC DNA]</scope>
    <source>
        <strain evidence="2 3">F363</strain>
    </source>
</reference>
<feature type="transmembrane region" description="Helical" evidence="1">
    <location>
        <begin position="84"/>
        <end position="103"/>
    </location>
</feature>
<keyword evidence="1" id="KW-1133">Transmembrane helix</keyword>
<evidence type="ECO:0000313" key="2">
    <source>
        <dbReference type="EMBL" id="MDT0643924.1"/>
    </source>
</evidence>
<proteinExistence type="predicted"/>
<name>A0ABU3CC54_9FLAO</name>
<organism evidence="2 3">
    <name type="scientific">Autumnicola tepida</name>
    <dbReference type="NCBI Taxonomy" id="3075595"/>
    <lineage>
        <taxon>Bacteria</taxon>
        <taxon>Pseudomonadati</taxon>
        <taxon>Bacteroidota</taxon>
        <taxon>Flavobacteriia</taxon>
        <taxon>Flavobacteriales</taxon>
        <taxon>Flavobacteriaceae</taxon>
        <taxon>Autumnicola</taxon>
    </lineage>
</organism>
<sequence>MKNSLKRSTKASKSIVKSKTGRIFLIILLVLLCYPVYSIIKLQSADADNFIQSFQSSLLSFWGVWIIMVSFAVYWKWTRQENILFYITYGYLLLAVVVLLLLVQDTPVGVEDNIGPAGEYPLMNNFLVLQHFLGMAFLTAFLQICVWWFTRRWHRR</sequence>
<feature type="transmembrane region" description="Helical" evidence="1">
    <location>
        <begin position="21"/>
        <end position="40"/>
    </location>
</feature>
<dbReference type="EMBL" id="JAVRHQ010000018">
    <property type="protein sequence ID" value="MDT0643924.1"/>
    <property type="molecule type" value="Genomic_DNA"/>
</dbReference>
<gene>
    <name evidence="2" type="ORF">RM553_13885</name>
</gene>
<keyword evidence="1" id="KW-0472">Membrane</keyword>
<feature type="transmembrane region" description="Helical" evidence="1">
    <location>
        <begin position="128"/>
        <end position="150"/>
    </location>
</feature>
<dbReference type="RefSeq" id="WP_311535543.1">
    <property type="nucleotide sequence ID" value="NZ_JAVRHQ010000018.1"/>
</dbReference>
<protein>
    <submittedName>
        <fullName evidence="2">Uncharacterized protein</fullName>
    </submittedName>
</protein>
<comment type="caution">
    <text evidence="2">The sequence shown here is derived from an EMBL/GenBank/DDBJ whole genome shotgun (WGS) entry which is preliminary data.</text>
</comment>
<dbReference type="Proteomes" id="UP001262889">
    <property type="component" value="Unassembled WGS sequence"/>
</dbReference>
<feature type="transmembrane region" description="Helical" evidence="1">
    <location>
        <begin position="60"/>
        <end position="77"/>
    </location>
</feature>
<accession>A0ABU3CC54</accession>